<name>A0ABP9DVY0_9GAMM</name>
<organism evidence="2 3">
    <name type="scientific">Luteimonas vadosa</name>
    <dbReference type="NCBI Taxonomy" id="1165507"/>
    <lineage>
        <taxon>Bacteria</taxon>
        <taxon>Pseudomonadati</taxon>
        <taxon>Pseudomonadota</taxon>
        <taxon>Gammaproteobacteria</taxon>
        <taxon>Lysobacterales</taxon>
        <taxon>Lysobacteraceae</taxon>
        <taxon>Luteimonas</taxon>
    </lineage>
</organism>
<reference evidence="3" key="1">
    <citation type="journal article" date="2019" name="Int. J. Syst. Evol. Microbiol.">
        <title>The Global Catalogue of Microorganisms (GCM) 10K type strain sequencing project: providing services to taxonomists for standard genome sequencing and annotation.</title>
        <authorList>
            <consortium name="The Broad Institute Genomics Platform"/>
            <consortium name="The Broad Institute Genome Sequencing Center for Infectious Disease"/>
            <person name="Wu L."/>
            <person name="Ma J."/>
        </authorList>
    </citation>
    <scope>NUCLEOTIDE SEQUENCE [LARGE SCALE GENOMIC DNA]</scope>
    <source>
        <strain evidence="3">JCM 18392</strain>
    </source>
</reference>
<keyword evidence="1" id="KW-0472">Membrane</keyword>
<feature type="transmembrane region" description="Helical" evidence="1">
    <location>
        <begin position="140"/>
        <end position="160"/>
    </location>
</feature>
<gene>
    <name evidence="2" type="ORF">GCM10023332_03020</name>
</gene>
<accession>A0ABP9DVY0</accession>
<evidence type="ECO:0008006" key="4">
    <source>
        <dbReference type="Google" id="ProtNLM"/>
    </source>
</evidence>
<protein>
    <recommendedName>
        <fullName evidence="4">DUF308 domain-containing protein</fullName>
    </recommendedName>
</protein>
<evidence type="ECO:0000313" key="2">
    <source>
        <dbReference type="EMBL" id="GAA4854843.1"/>
    </source>
</evidence>
<dbReference type="EMBL" id="BAABJY010000001">
    <property type="protein sequence ID" value="GAA4854843.1"/>
    <property type="molecule type" value="Genomic_DNA"/>
</dbReference>
<feature type="transmembrane region" description="Helical" evidence="1">
    <location>
        <begin position="27"/>
        <end position="46"/>
    </location>
</feature>
<dbReference type="Proteomes" id="UP001501323">
    <property type="component" value="Unassembled WGS sequence"/>
</dbReference>
<keyword evidence="1" id="KW-1133">Transmembrane helix</keyword>
<dbReference type="Pfam" id="PF22765">
    <property type="entry name" value="DUF7010"/>
    <property type="match status" value="1"/>
</dbReference>
<feature type="transmembrane region" description="Helical" evidence="1">
    <location>
        <begin position="52"/>
        <end position="71"/>
    </location>
</feature>
<sequence length="206" mass="22669">MTADVVAMPKQPLSLDAQREAFASRRFLAMPLAGSIAWTIVAIGGATLPLALAVWVLFLATGMIVWLGVGLSRLTGEDFMDKTRPKNAFDALFFSTVAMALLAWAIAIPFFRADPTSLPLSVGILSGMMWLPLSWTIRHWIGWFHAIVRTALVLVAHYAWPDHRFVAVPLAIVAIYLVTIVVLERRWRARQGAGLANPSMEMAEKA</sequence>
<feature type="transmembrane region" description="Helical" evidence="1">
    <location>
        <begin position="117"/>
        <end position="133"/>
    </location>
</feature>
<dbReference type="RefSeq" id="WP_345293733.1">
    <property type="nucleotide sequence ID" value="NZ_BAABJY010000001.1"/>
</dbReference>
<keyword evidence="1" id="KW-0812">Transmembrane</keyword>
<keyword evidence="3" id="KW-1185">Reference proteome</keyword>
<proteinExistence type="predicted"/>
<feature type="transmembrane region" description="Helical" evidence="1">
    <location>
        <begin position="166"/>
        <end position="183"/>
    </location>
</feature>
<comment type="caution">
    <text evidence="2">The sequence shown here is derived from an EMBL/GenBank/DDBJ whole genome shotgun (WGS) entry which is preliminary data.</text>
</comment>
<evidence type="ECO:0000313" key="3">
    <source>
        <dbReference type="Proteomes" id="UP001501323"/>
    </source>
</evidence>
<dbReference type="InterPro" id="IPR053824">
    <property type="entry name" value="DUF7010"/>
</dbReference>
<evidence type="ECO:0000256" key="1">
    <source>
        <dbReference type="SAM" id="Phobius"/>
    </source>
</evidence>
<feature type="transmembrane region" description="Helical" evidence="1">
    <location>
        <begin position="91"/>
        <end position="111"/>
    </location>
</feature>